<evidence type="ECO:0000313" key="1">
    <source>
        <dbReference type="EMBL" id="MBX68532.1"/>
    </source>
</evidence>
<protein>
    <submittedName>
        <fullName evidence="1">Uncharacterized protein</fullName>
    </submittedName>
</protein>
<reference evidence="1" key="1">
    <citation type="submission" date="2018-02" db="EMBL/GenBank/DDBJ databases">
        <title>Rhizophora mucronata_Transcriptome.</title>
        <authorList>
            <person name="Meera S.P."/>
            <person name="Sreeshan A."/>
            <person name="Augustine A."/>
        </authorList>
    </citation>
    <scope>NUCLEOTIDE SEQUENCE</scope>
    <source>
        <tissue evidence="1">Leaf</tissue>
    </source>
</reference>
<organism evidence="1">
    <name type="scientific">Rhizophora mucronata</name>
    <name type="common">Asiatic mangrove</name>
    <dbReference type="NCBI Taxonomy" id="61149"/>
    <lineage>
        <taxon>Eukaryota</taxon>
        <taxon>Viridiplantae</taxon>
        <taxon>Streptophyta</taxon>
        <taxon>Embryophyta</taxon>
        <taxon>Tracheophyta</taxon>
        <taxon>Spermatophyta</taxon>
        <taxon>Magnoliopsida</taxon>
        <taxon>eudicotyledons</taxon>
        <taxon>Gunneridae</taxon>
        <taxon>Pentapetalae</taxon>
        <taxon>rosids</taxon>
        <taxon>fabids</taxon>
        <taxon>Malpighiales</taxon>
        <taxon>Rhizophoraceae</taxon>
        <taxon>Rhizophora</taxon>
    </lineage>
</organism>
<proteinExistence type="predicted"/>
<dbReference type="AlphaFoldDB" id="A0A2P2QNE6"/>
<sequence>MAFAFLVLLILFLAKFVVFIDAQL</sequence>
<dbReference type="EMBL" id="GGEC01088048">
    <property type="protein sequence ID" value="MBX68532.1"/>
    <property type="molecule type" value="Transcribed_RNA"/>
</dbReference>
<accession>A0A2P2QNE6</accession>
<name>A0A2P2QNE6_RHIMU</name>